<keyword evidence="2" id="KW-0472">Membrane</keyword>
<comment type="caution">
    <text evidence="3">The sequence shown here is derived from an EMBL/GenBank/DDBJ whole genome shotgun (WGS) entry which is preliminary data.</text>
</comment>
<accession>A0A7U7J591</accession>
<keyword evidence="4" id="KW-1185">Reference proteome</keyword>
<evidence type="ECO:0000256" key="1">
    <source>
        <dbReference type="SAM" id="MobiDB-lite"/>
    </source>
</evidence>
<protein>
    <submittedName>
        <fullName evidence="3">Uncharacterized protein</fullName>
    </submittedName>
</protein>
<name>A0A7U7J591_9GAMM</name>
<feature type="transmembrane region" description="Helical" evidence="2">
    <location>
        <begin position="44"/>
        <end position="68"/>
    </location>
</feature>
<gene>
    <name evidence="3" type="ORF">BN874_690035</name>
</gene>
<evidence type="ECO:0000313" key="4">
    <source>
        <dbReference type="Proteomes" id="UP000019184"/>
    </source>
</evidence>
<evidence type="ECO:0000256" key="2">
    <source>
        <dbReference type="SAM" id="Phobius"/>
    </source>
</evidence>
<dbReference type="RefSeq" id="WP_034435696.1">
    <property type="nucleotide sequence ID" value="NZ_CBTK010000286.1"/>
</dbReference>
<dbReference type="AlphaFoldDB" id="A0A7U7J591"/>
<keyword evidence="2" id="KW-0812">Transmembrane</keyword>
<proteinExistence type="predicted"/>
<dbReference type="Proteomes" id="UP000019184">
    <property type="component" value="Unassembled WGS sequence"/>
</dbReference>
<feature type="region of interest" description="Disordered" evidence="1">
    <location>
        <begin position="1"/>
        <end position="20"/>
    </location>
</feature>
<keyword evidence="2" id="KW-1133">Transmembrane helix</keyword>
<organism evidence="3 4">
    <name type="scientific">Candidatus Contendobacter odensis Run_B_J11</name>
    <dbReference type="NCBI Taxonomy" id="1400861"/>
    <lineage>
        <taxon>Bacteria</taxon>
        <taxon>Pseudomonadati</taxon>
        <taxon>Pseudomonadota</taxon>
        <taxon>Gammaproteobacteria</taxon>
        <taxon>Candidatus Competibacteraceae</taxon>
        <taxon>Candidatus Contendibacter</taxon>
    </lineage>
</organism>
<reference evidence="3 4" key="1">
    <citation type="journal article" date="2014" name="ISME J.">
        <title>Candidatus Competibacter-lineage genomes retrieved from metagenomes reveal functional metabolic diversity.</title>
        <authorList>
            <person name="McIlroy S.J."/>
            <person name="Albertsen M."/>
            <person name="Andresen E.K."/>
            <person name="Saunders A.M."/>
            <person name="Kristiansen R."/>
            <person name="Stokholm-Bjerregaard M."/>
            <person name="Nielsen K.L."/>
            <person name="Nielsen P.H."/>
        </authorList>
    </citation>
    <scope>NUCLEOTIDE SEQUENCE [LARGE SCALE GENOMIC DNA]</scope>
    <source>
        <strain evidence="3 4">Run_B_J11</strain>
    </source>
</reference>
<sequence>MAHFNRNQNEIREWNPPADPAGRRAWIAARYTKAPQVSDRTDRVIAVLLMALIFGCFASVAYGIGGLIKEFIG</sequence>
<evidence type="ECO:0000313" key="3">
    <source>
        <dbReference type="EMBL" id="CDH46985.1"/>
    </source>
</evidence>
<dbReference type="EMBL" id="CBTK010000286">
    <property type="protein sequence ID" value="CDH46985.1"/>
    <property type="molecule type" value="Genomic_DNA"/>
</dbReference>